<gene>
    <name evidence="4" type="ORF">ElyMa_006156000</name>
</gene>
<evidence type="ECO:0000256" key="1">
    <source>
        <dbReference type="ARBA" id="ARBA00023054"/>
    </source>
</evidence>
<keyword evidence="1 2" id="KW-0175">Coiled coil</keyword>
<dbReference type="InterPro" id="IPR051149">
    <property type="entry name" value="Spindly/BICDR_Dynein_Adapter"/>
</dbReference>
<dbReference type="EMBL" id="BMAT01012373">
    <property type="protein sequence ID" value="GFR90708.1"/>
    <property type="molecule type" value="Genomic_DNA"/>
</dbReference>
<feature type="region of interest" description="Disordered" evidence="3">
    <location>
        <begin position="281"/>
        <end position="340"/>
    </location>
</feature>
<feature type="region of interest" description="Disordered" evidence="3">
    <location>
        <begin position="655"/>
        <end position="680"/>
    </location>
</feature>
<feature type="region of interest" description="Disordered" evidence="3">
    <location>
        <begin position="1"/>
        <end position="40"/>
    </location>
</feature>
<accession>A0AAV4H0K7</accession>
<evidence type="ECO:0000313" key="4">
    <source>
        <dbReference type="EMBL" id="GFR90708.1"/>
    </source>
</evidence>
<sequence>MSGYQSSSLSDGSDAASEQPGINFPSSASGGEHGEDVDVYQRLAQKERDLILAAELGKALLDSNQELQTQYDQTVEEYSLKVEELQQEKHGLHMELEKMEREYQNAIKDLQDDVASLQKQIREGAEQQVVEKESSRFLREAQRNIDYLMEQIKKATVREEELTAELNAEKEKGKSNSATVQDQMDHISMLREQVEYLSEKLKETNEKLEEVQSERDSLCCALEKAQEMLQVSEAKISQQNEKLHRQENQLEELQESNCELQQQVNHLQSTQHLKQQLRLRSTGHQLHRYNTLDSSSSGRIHKGEQSQALLKELSPQGVEQKEQKSRIPKMSQASERKNHKSLIFQRKPKSLSLEITNNKQQSNDLWSDGIVDTSEQKESQSISIVCSDHCDNTDNLLSAERTCGLNMEEEYLPMSDSDNHAEQSLFAELCNSLSEEQTRGSQAGSFKPTHHRNASDCSLSSLTEGSRKRQHENIRADSDGTDEDSPDRSGCKQTLYSQDKLNRLSHNSSFDNDVSGNLSKTTWGNNTHLTSWTSADDISDCVEDETIELSTYHLYSTAYDDLEPMSLQLVRGMSMGPPSCEDDAKELSVGPRMRDLSQFTELSPVSEFPPPSQENIAEQSLFSELSTQMGEDKAGSGSEGSPGCAMGVFDFSAGHSLQDGDSHSPATGMADHGPGPRLDTEMMNSGEWNKAATLPCDILEEDDFECDDDDFLVGNMEGTTLSIGGGGHNMLYYSSPNIYADAACSMPSEPEFLSFDTKSEESIRESHTETDVQKTSTSPCPTTQEVGSQKTQKINEACKQLRELVRKAHAGGLIASPKYGDDDTSTDTLLSLIAELRLCVESACTDKWNPDKVNTSGPQKNVDFKRG</sequence>
<feature type="region of interest" description="Disordered" evidence="3">
    <location>
        <begin position="764"/>
        <end position="788"/>
    </location>
</feature>
<reference evidence="4 5" key="1">
    <citation type="journal article" date="2021" name="Elife">
        <title>Chloroplast acquisition without the gene transfer in kleptoplastic sea slugs, Plakobranchus ocellatus.</title>
        <authorList>
            <person name="Maeda T."/>
            <person name="Takahashi S."/>
            <person name="Yoshida T."/>
            <person name="Shimamura S."/>
            <person name="Takaki Y."/>
            <person name="Nagai Y."/>
            <person name="Toyoda A."/>
            <person name="Suzuki Y."/>
            <person name="Arimoto A."/>
            <person name="Ishii H."/>
            <person name="Satoh N."/>
            <person name="Nishiyama T."/>
            <person name="Hasebe M."/>
            <person name="Maruyama T."/>
            <person name="Minagawa J."/>
            <person name="Obokata J."/>
            <person name="Shigenobu S."/>
        </authorList>
    </citation>
    <scope>NUCLEOTIDE SEQUENCE [LARGE SCALE GENOMIC DNA]</scope>
</reference>
<comment type="caution">
    <text evidence="4">The sequence shown here is derived from an EMBL/GenBank/DDBJ whole genome shotgun (WGS) entry which is preliminary data.</text>
</comment>
<keyword evidence="5" id="KW-1185">Reference proteome</keyword>
<dbReference type="PANTHER" id="PTHR32123:SF13">
    <property type="entry name" value="BICAUDAL D-RELATED PROTEIN HOMOLOG"/>
    <property type="match status" value="1"/>
</dbReference>
<evidence type="ECO:0000256" key="3">
    <source>
        <dbReference type="SAM" id="MobiDB-lite"/>
    </source>
</evidence>
<evidence type="ECO:0000256" key="2">
    <source>
        <dbReference type="SAM" id="Coils"/>
    </source>
</evidence>
<feature type="compositionally biased region" description="Polar residues" evidence="3">
    <location>
        <begin position="455"/>
        <end position="464"/>
    </location>
</feature>
<dbReference type="Proteomes" id="UP000762676">
    <property type="component" value="Unassembled WGS sequence"/>
</dbReference>
<dbReference type="AlphaFoldDB" id="A0AAV4H0K7"/>
<proteinExistence type="predicted"/>
<feature type="compositionally biased region" description="Polar residues" evidence="3">
    <location>
        <begin position="773"/>
        <end position="788"/>
    </location>
</feature>
<feature type="coiled-coil region" evidence="2">
    <location>
        <begin position="68"/>
        <end position="263"/>
    </location>
</feature>
<evidence type="ECO:0000313" key="5">
    <source>
        <dbReference type="Proteomes" id="UP000762676"/>
    </source>
</evidence>
<feature type="region of interest" description="Disordered" evidence="3">
    <location>
        <begin position="437"/>
        <end position="497"/>
    </location>
</feature>
<feature type="compositionally biased region" description="Basic and acidic residues" evidence="3">
    <location>
        <begin position="465"/>
        <end position="478"/>
    </location>
</feature>
<dbReference type="PANTHER" id="PTHR32123">
    <property type="entry name" value="BICD FAMILY-LIKE CARGO ADAPTER"/>
    <property type="match status" value="1"/>
</dbReference>
<organism evidence="4 5">
    <name type="scientific">Elysia marginata</name>
    <dbReference type="NCBI Taxonomy" id="1093978"/>
    <lineage>
        <taxon>Eukaryota</taxon>
        <taxon>Metazoa</taxon>
        <taxon>Spiralia</taxon>
        <taxon>Lophotrochozoa</taxon>
        <taxon>Mollusca</taxon>
        <taxon>Gastropoda</taxon>
        <taxon>Heterobranchia</taxon>
        <taxon>Euthyneura</taxon>
        <taxon>Panpulmonata</taxon>
        <taxon>Sacoglossa</taxon>
        <taxon>Placobranchoidea</taxon>
        <taxon>Plakobranchidae</taxon>
        <taxon>Elysia</taxon>
    </lineage>
</organism>
<name>A0AAV4H0K7_9GAST</name>
<feature type="compositionally biased region" description="Low complexity" evidence="3">
    <location>
        <begin position="1"/>
        <end position="17"/>
    </location>
</feature>
<protein>
    <submittedName>
        <fullName evidence="4">Bicaudal D-related protein</fullName>
    </submittedName>
</protein>